<dbReference type="EMBL" id="ABFK02000017">
    <property type="protein sequence ID" value="EDS03767.1"/>
    <property type="molecule type" value="Genomic_DNA"/>
</dbReference>
<dbReference type="GeneID" id="73803793"/>
<dbReference type="OrthoDB" id="1004898at2"/>
<proteinExistence type="predicted"/>
<keyword evidence="1" id="KW-0175">Coiled coil</keyword>
<evidence type="ECO:0000313" key="4">
    <source>
        <dbReference type="EMBL" id="EDS03767.1"/>
    </source>
</evidence>
<dbReference type="RefSeq" id="WP_004329647.1">
    <property type="nucleotide sequence ID" value="NZ_DS499580.1"/>
</dbReference>
<feature type="coiled-coil region" evidence="1">
    <location>
        <begin position="44"/>
        <end position="74"/>
    </location>
</feature>
<evidence type="ECO:0000313" key="5">
    <source>
        <dbReference type="Proteomes" id="UP000005819"/>
    </source>
</evidence>
<keyword evidence="5" id="KW-1185">Reference proteome</keyword>
<dbReference type="Proteomes" id="UP000005819">
    <property type="component" value="Unassembled WGS sequence"/>
</dbReference>
<dbReference type="AlphaFoldDB" id="B0MUP2"/>
<evidence type="ECO:0000256" key="2">
    <source>
        <dbReference type="SAM" id="MobiDB-lite"/>
    </source>
</evidence>
<feature type="chain" id="PRO_5002752181" evidence="3">
    <location>
        <begin position="26"/>
        <end position="365"/>
    </location>
</feature>
<keyword evidence="3" id="KW-0732">Signal</keyword>
<feature type="compositionally biased region" description="Gly residues" evidence="2">
    <location>
        <begin position="252"/>
        <end position="261"/>
    </location>
</feature>
<reference evidence="4" key="1">
    <citation type="submission" date="2007-10" db="EMBL/GenBank/DDBJ databases">
        <authorList>
            <person name="Fulton L."/>
            <person name="Clifton S."/>
            <person name="Fulton B."/>
            <person name="Xu J."/>
            <person name="Minx P."/>
            <person name="Pepin K.H."/>
            <person name="Johnson M."/>
            <person name="Thiruvilangam P."/>
            <person name="Bhonagiri V."/>
            <person name="Nash W.E."/>
            <person name="Mardis E.R."/>
            <person name="Wilson R.K."/>
        </authorList>
    </citation>
    <scope>NUCLEOTIDE SEQUENCE [LARGE SCALE GENOMIC DNA]</scope>
    <source>
        <strain evidence="4">DSM 17216</strain>
    </source>
</reference>
<name>B0MUP2_9BACT</name>
<evidence type="ECO:0000256" key="1">
    <source>
        <dbReference type="SAM" id="Coils"/>
    </source>
</evidence>
<gene>
    <name evidence="4" type="ORF">ALIPUT_00821</name>
</gene>
<feature type="signal peptide" evidence="3">
    <location>
        <begin position="1"/>
        <end position="25"/>
    </location>
</feature>
<feature type="compositionally biased region" description="Polar residues" evidence="2">
    <location>
        <begin position="262"/>
        <end position="273"/>
    </location>
</feature>
<evidence type="ECO:0000256" key="3">
    <source>
        <dbReference type="SAM" id="SignalP"/>
    </source>
</evidence>
<organism evidence="4 5">
    <name type="scientific">Alistipes putredinis DSM 17216</name>
    <dbReference type="NCBI Taxonomy" id="445970"/>
    <lineage>
        <taxon>Bacteria</taxon>
        <taxon>Pseudomonadati</taxon>
        <taxon>Bacteroidota</taxon>
        <taxon>Bacteroidia</taxon>
        <taxon>Bacteroidales</taxon>
        <taxon>Rikenellaceae</taxon>
        <taxon>Alistipes</taxon>
    </lineage>
</organism>
<sequence>MKNRNFKIGALLVSLFAASCSPALYQSGAYNIDDMYAEHDVTRIAQEKQAIAEARKAEAEARRAEIEARQAEAAYYASDDSYQGVLADTYESAYARRLRGFSSPTYQMPTSYFNLRYNGTYQFVSAYDPAVYNIIVMGDEVWVEPKYITSMFGTWGSPSIVSFGWSAGLYNDWYFSWGYNPYPWAYPGFGWPYYSYNPYWGYPYWGGYYPYWGYYPGWGGGHHHHPYPPHHRPNVVHRSTYRYGSGAGSNIGSTSFGGRGQGSLNNGYRNGTTVGSGSFRGGRTNSNSSSSFRGGSSSVNRGSSTYRNPSFGGSSSSYRGSSSTTNRGTYTPAPSQPNRGSSGSFVGGGGGVRGGNSSGRNSYGR</sequence>
<reference evidence="4" key="2">
    <citation type="submission" date="2013-09" db="EMBL/GenBank/DDBJ databases">
        <title>Draft genome sequence of Alistipes putredinis (DSM 17216).</title>
        <authorList>
            <person name="Sudarsanam P."/>
            <person name="Ley R."/>
            <person name="Guruge J."/>
            <person name="Turnbaugh P.J."/>
            <person name="Mahowald M."/>
            <person name="Liep D."/>
            <person name="Gordon J."/>
        </authorList>
    </citation>
    <scope>NUCLEOTIDE SEQUENCE</scope>
    <source>
        <strain evidence="4">DSM 17216</strain>
    </source>
</reference>
<protein>
    <submittedName>
        <fullName evidence="4">Uncharacterized protein</fullName>
    </submittedName>
</protein>
<feature type="region of interest" description="Disordered" evidence="2">
    <location>
        <begin position="252"/>
        <end position="365"/>
    </location>
</feature>
<comment type="caution">
    <text evidence="4">The sequence shown here is derived from an EMBL/GenBank/DDBJ whole genome shotgun (WGS) entry which is preliminary data.</text>
</comment>
<dbReference type="PROSITE" id="PS51257">
    <property type="entry name" value="PROKAR_LIPOPROTEIN"/>
    <property type="match status" value="1"/>
</dbReference>
<dbReference type="eggNOG" id="ENOG5031JQ3">
    <property type="taxonomic scope" value="Bacteria"/>
</dbReference>
<accession>B0MUP2</accession>
<feature type="compositionally biased region" description="Low complexity" evidence="2">
    <location>
        <begin position="312"/>
        <end position="331"/>
    </location>
</feature>
<feature type="compositionally biased region" description="Gly residues" evidence="2">
    <location>
        <begin position="345"/>
        <end position="357"/>
    </location>
</feature>
<dbReference type="HOGENOM" id="CLU_718937_0_0_10"/>
<feature type="compositionally biased region" description="Low complexity" evidence="2">
    <location>
        <begin position="275"/>
        <end position="305"/>
    </location>
</feature>